<dbReference type="PANTHER" id="PTHR16305:SF35">
    <property type="entry name" value="TRANSCRIPTIONAL ACTIVATOR DOMAIN"/>
    <property type="match status" value="1"/>
</dbReference>
<name>A0ABP9EHN5_9PSEU</name>
<dbReference type="Gene3D" id="1.25.40.10">
    <property type="entry name" value="Tetratricopeptide repeat domain"/>
    <property type="match status" value="2"/>
</dbReference>
<dbReference type="Pfam" id="PF13191">
    <property type="entry name" value="AAA_16"/>
    <property type="match status" value="1"/>
</dbReference>
<dbReference type="InterPro" id="IPR027417">
    <property type="entry name" value="P-loop_NTPase"/>
</dbReference>
<dbReference type="InterPro" id="IPR036388">
    <property type="entry name" value="WH-like_DNA-bd_sf"/>
</dbReference>
<dbReference type="InterPro" id="IPR011990">
    <property type="entry name" value="TPR-like_helical_dom_sf"/>
</dbReference>
<dbReference type="SMART" id="SM01043">
    <property type="entry name" value="BTAD"/>
    <property type="match status" value="1"/>
</dbReference>
<evidence type="ECO:0000313" key="5">
    <source>
        <dbReference type="Proteomes" id="UP001500457"/>
    </source>
</evidence>
<reference evidence="5" key="1">
    <citation type="journal article" date="2019" name="Int. J. Syst. Evol. Microbiol.">
        <title>The Global Catalogue of Microorganisms (GCM) 10K type strain sequencing project: providing services to taxonomists for standard genome sequencing and annotation.</title>
        <authorList>
            <consortium name="The Broad Institute Genomics Platform"/>
            <consortium name="The Broad Institute Genome Sequencing Center for Infectious Disease"/>
            <person name="Wu L."/>
            <person name="Ma J."/>
        </authorList>
    </citation>
    <scope>NUCLEOTIDE SEQUENCE [LARGE SCALE GENOMIC DNA]</scope>
    <source>
        <strain evidence="5">JCM 17983</strain>
    </source>
</reference>
<proteinExistence type="predicted"/>
<gene>
    <name evidence="4" type="ORF">GCM10023203_29340</name>
</gene>
<protein>
    <submittedName>
        <fullName evidence="4">AAA family ATPase</fullName>
    </submittedName>
</protein>
<sequence>MTAAATTDDRGGPVLRVRLLGRFELRLGDRVLAPLESVRAESLLAHLVLAGGAAQPRRRLAALLWPDSTDGQARTNLRKVLHTVRRRLPEIAPHLEVTPHTLRWRHEVPCWVDALAFETLLDRGGTGDRRAAVREAVELYAGDLEDAGDDLGLREKRDRLRGRHRDALAELADLAEAAGDLAEAASIAERLVRADPLAEEATRRLMRLCVARGERAHALRAFHACSAALERELGVEVSAATRATYDALLADADAAVGSRAVGPPLIGRGPERARLGAAWRSAEGRARFVLVSGEAGVGKSRLVDEFRAWCARRGAVTAEARGHRSEGALAYGPVVSWLRSEALAARLGALGGPHLTDLARLLPELLADVPDLEPPAPLPEADLRRRLFDAVAAAVRRRTGPVLLVLDDLQHVDRETCRLVHYLLRSDAGAQLLVVATARREELDPDGPASDLLDALAADDLLDEVPLDRLGVADTAALAEQLAGAPLPEPTVRRLHEDTEGNPLFVVEALRAGLTGGSALAPRVQAVIETRLAALGDAAAALVGPAAVIGRVVPLAVLAAVVDVDEDGLVGGLDELWRRGILRERPGDEYEFSHDKIREVAHRRLGPLARRRTHRRVGRALAAHAPVDPGRVAAHLDRGDAVEEAVSWYRRAATDALLLHAYADGVQALDRALELLATRPATPQRDAGELTLRTALLAPLASVDGYTSAAVARTQQRSLALAHSLGAAEPPPLLRSLVMSAMARGAFAEATRFAERLATAAERAGDDVAVVEAAWVLGAASFWRADFAAARAHFERAVARYRPEDHRAHVVRTGQDPKVLSLALLGITLLFLGHAERARAAVDEALAWAETVAHPQNRTSARVWAAMLAIDAGDGPALVRHVAALADADVVAPQLRLTTTALQGLVDVRAGRRESGLAAIDDALAAARGAEPVAGLQAYLGRVELAAHADGADPGAAVAAAERLLALGGAACVWAPEARRVRATFLEAARRGTAAERPADDPRRHDHDPA</sequence>
<dbReference type="Pfam" id="PF03704">
    <property type="entry name" value="BTAD"/>
    <property type="match status" value="1"/>
</dbReference>
<dbReference type="InterPro" id="IPR005158">
    <property type="entry name" value="BTAD"/>
</dbReference>
<evidence type="ECO:0000256" key="2">
    <source>
        <dbReference type="ARBA" id="ARBA00022840"/>
    </source>
</evidence>
<dbReference type="PANTHER" id="PTHR16305">
    <property type="entry name" value="TESTICULAR SOLUBLE ADENYLYL CYCLASE"/>
    <property type="match status" value="1"/>
</dbReference>
<comment type="caution">
    <text evidence="4">The sequence shown here is derived from an EMBL/GenBank/DDBJ whole genome shotgun (WGS) entry which is preliminary data.</text>
</comment>
<feature type="domain" description="Bacterial transcriptional activator" evidence="3">
    <location>
        <begin position="112"/>
        <end position="249"/>
    </location>
</feature>
<keyword evidence="5" id="KW-1185">Reference proteome</keyword>
<organism evidence="4 5">
    <name type="scientific">Actinomycetospora straminea</name>
    <dbReference type="NCBI Taxonomy" id="663607"/>
    <lineage>
        <taxon>Bacteria</taxon>
        <taxon>Bacillati</taxon>
        <taxon>Actinomycetota</taxon>
        <taxon>Actinomycetes</taxon>
        <taxon>Pseudonocardiales</taxon>
        <taxon>Pseudonocardiaceae</taxon>
        <taxon>Actinomycetospora</taxon>
    </lineage>
</organism>
<keyword evidence="1" id="KW-0547">Nucleotide-binding</keyword>
<dbReference type="InterPro" id="IPR041664">
    <property type="entry name" value="AAA_16"/>
</dbReference>
<dbReference type="EMBL" id="BAABHQ010000007">
    <property type="protein sequence ID" value="GAA4877141.1"/>
    <property type="molecule type" value="Genomic_DNA"/>
</dbReference>
<dbReference type="Proteomes" id="UP001500457">
    <property type="component" value="Unassembled WGS sequence"/>
</dbReference>
<evidence type="ECO:0000259" key="3">
    <source>
        <dbReference type="SMART" id="SM01043"/>
    </source>
</evidence>
<evidence type="ECO:0000313" key="4">
    <source>
        <dbReference type="EMBL" id="GAA4877141.1"/>
    </source>
</evidence>
<dbReference type="RefSeq" id="WP_274234212.1">
    <property type="nucleotide sequence ID" value="NZ_BAABHQ010000007.1"/>
</dbReference>
<dbReference type="Gene3D" id="1.10.10.10">
    <property type="entry name" value="Winged helix-like DNA-binding domain superfamily/Winged helix DNA-binding domain"/>
    <property type="match status" value="1"/>
</dbReference>
<evidence type="ECO:0000256" key="1">
    <source>
        <dbReference type="ARBA" id="ARBA00022741"/>
    </source>
</evidence>
<dbReference type="SUPFAM" id="SSF48452">
    <property type="entry name" value="TPR-like"/>
    <property type="match status" value="1"/>
</dbReference>
<dbReference type="SUPFAM" id="SSF52540">
    <property type="entry name" value="P-loop containing nucleoside triphosphate hydrolases"/>
    <property type="match status" value="1"/>
</dbReference>
<accession>A0ABP9EHN5</accession>
<keyword evidence="2" id="KW-0067">ATP-binding</keyword>